<accession>A0AC34QE48</accession>
<dbReference type="WBParaSite" id="JU765_v2.g15568.t1">
    <property type="protein sequence ID" value="JU765_v2.g15568.t1"/>
    <property type="gene ID" value="JU765_v2.g15568"/>
</dbReference>
<evidence type="ECO:0000313" key="1">
    <source>
        <dbReference type="Proteomes" id="UP000887576"/>
    </source>
</evidence>
<dbReference type="Proteomes" id="UP000887576">
    <property type="component" value="Unplaced"/>
</dbReference>
<reference evidence="2" key="1">
    <citation type="submission" date="2022-11" db="UniProtKB">
        <authorList>
            <consortium name="WormBaseParasite"/>
        </authorList>
    </citation>
    <scope>IDENTIFICATION</scope>
</reference>
<evidence type="ECO:0000313" key="2">
    <source>
        <dbReference type="WBParaSite" id="JU765_v2.g15568.t1"/>
    </source>
</evidence>
<name>A0AC34QE48_9BILA</name>
<proteinExistence type="predicted"/>
<protein>
    <submittedName>
        <fullName evidence="2">UBX domain-containing protein</fullName>
    </submittedName>
</protein>
<sequence>MSDNEPEYGGDDYDFDVHGYESDDEALTVNVNNDKLPLIPSEYPSLDEALQTFVAVFESRYGGLHPPFMITPLQTAVTEAFECPGRDVSERRPFAMYIHNDNSVAANIFATQVMCSDAVSSLLQGQYITWAWDITYPENKARLNDWLTMLGMNQINETTRYVPKDKYPLLLVIVKDHGTYTLAQLITGQDSVDVALTKLIEGIDTYANVRNRALQEERARIEREQIRAEQVAAYEESKAADKAKQEEKEKIAKQEKEAEETRRREEQEALEKQERLKAHVPPEPAADAKDVIMIRLRSPDGSQHIRRFKMDEKVKFLVIYCESLGFDKEKYRLFTSDVPKKDVATLDNEKTFKELKWPPREQITIDENLSSVILVQNKKSNCVFFTTFKCLPETGLVARRLILCSSKYSLFNDRFLTD</sequence>
<organism evidence="1 2">
    <name type="scientific">Panagrolaimus sp. JU765</name>
    <dbReference type="NCBI Taxonomy" id="591449"/>
    <lineage>
        <taxon>Eukaryota</taxon>
        <taxon>Metazoa</taxon>
        <taxon>Ecdysozoa</taxon>
        <taxon>Nematoda</taxon>
        <taxon>Chromadorea</taxon>
        <taxon>Rhabditida</taxon>
        <taxon>Tylenchina</taxon>
        <taxon>Panagrolaimomorpha</taxon>
        <taxon>Panagrolaimoidea</taxon>
        <taxon>Panagrolaimidae</taxon>
        <taxon>Panagrolaimus</taxon>
    </lineage>
</organism>